<dbReference type="Gene3D" id="3.40.1160.10">
    <property type="entry name" value="Acetylglutamate kinase-like"/>
    <property type="match status" value="1"/>
</dbReference>
<dbReference type="EMBL" id="JAUCEY010000008">
    <property type="protein sequence ID" value="MDM5454844.1"/>
    <property type="molecule type" value="Genomic_DNA"/>
</dbReference>
<feature type="site" description="Transition state stabilizer" evidence="9">
    <location>
        <position position="8"/>
    </location>
</feature>
<dbReference type="InterPro" id="IPR036393">
    <property type="entry name" value="AceGlu_kinase-like_sf"/>
</dbReference>
<dbReference type="NCBIfam" id="TIGR00761">
    <property type="entry name" value="argB"/>
    <property type="match status" value="1"/>
</dbReference>
<dbReference type="CDD" id="cd04238">
    <property type="entry name" value="AAK_NAGK-like"/>
    <property type="match status" value="1"/>
</dbReference>
<dbReference type="AlphaFoldDB" id="A0AAW7IKE7"/>
<sequence>MMNILVIKCGGSIINELSESFFNSVIELQNRGYQIVFVHGGGPDINSMLEKYEIEPVFENGLRKTTSEVMGIVELMLAGKSNRSLVHKLEAHGIKAVGLSGSDGGILTGEYIDEQKLGAVGEIQKVNTELLGILFENGYCPVLTPISTTEEGTKLNVNADIAAGSVAKALSADMCLFVTDVKGVLKNEQIIEELTETETKDLIKDGSIHGGMIPKVNTALSVLNKGVEEVMIVSGKDHFYQGGQFIGTKFLQEEGVFQ</sequence>
<feature type="binding site" evidence="9">
    <location>
        <position position="63"/>
    </location>
    <ligand>
        <name>substrate</name>
    </ligand>
</feature>
<comment type="catalytic activity">
    <reaction evidence="8 9">
        <text>N-acetyl-L-glutamate + ATP = N-acetyl-L-glutamyl 5-phosphate + ADP</text>
        <dbReference type="Rhea" id="RHEA:14629"/>
        <dbReference type="ChEBI" id="CHEBI:30616"/>
        <dbReference type="ChEBI" id="CHEBI:44337"/>
        <dbReference type="ChEBI" id="CHEBI:57936"/>
        <dbReference type="ChEBI" id="CHEBI:456216"/>
        <dbReference type="EC" id="2.7.2.8"/>
    </reaction>
</comment>
<evidence type="ECO:0000256" key="6">
    <source>
        <dbReference type="ARBA" id="ARBA00022777"/>
    </source>
</evidence>
<feature type="site" description="Transition state stabilizer" evidence="9">
    <location>
        <position position="215"/>
    </location>
</feature>
<dbReference type="InterPro" id="IPR004662">
    <property type="entry name" value="AcgluKinase_fam"/>
</dbReference>
<keyword evidence="2 9" id="KW-0055">Arginine biosynthesis</keyword>
<evidence type="ECO:0000313" key="12">
    <source>
        <dbReference type="Proteomes" id="UP001234602"/>
    </source>
</evidence>
<dbReference type="GO" id="GO:0005524">
    <property type="term" value="F:ATP binding"/>
    <property type="evidence" value="ECO:0007669"/>
    <property type="project" value="UniProtKB-UniRule"/>
</dbReference>
<evidence type="ECO:0000256" key="5">
    <source>
        <dbReference type="ARBA" id="ARBA00022741"/>
    </source>
</evidence>
<evidence type="ECO:0000256" key="9">
    <source>
        <dbReference type="HAMAP-Rule" id="MF_00082"/>
    </source>
</evidence>
<dbReference type="FunFam" id="3.40.1160.10:FF:000004">
    <property type="entry name" value="Acetylglutamate kinase"/>
    <property type="match status" value="1"/>
</dbReference>
<dbReference type="SUPFAM" id="SSF53633">
    <property type="entry name" value="Carbamate kinase-like"/>
    <property type="match status" value="1"/>
</dbReference>
<dbReference type="HAMAP" id="MF_00082">
    <property type="entry name" value="ArgB"/>
    <property type="match status" value="1"/>
</dbReference>
<evidence type="ECO:0000259" key="10">
    <source>
        <dbReference type="Pfam" id="PF00696"/>
    </source>
</evidence>
<dbReference type="PIRSF" id="PIRSF000728">
    <property type="entry name" value="NAGK"/>
    <property type="match status" value="1"/>
</dbReference>
<feature type="binding site" evidence="9">
    <location>
        <begin position="41"/>
        <end position="42"/>
    </location>
    <ligand>
        <name>substrate</name>
    </ligand>
</feature>
<keyword evidence="4 9" id="KW-0808">Transferase</keyword>
<dbReference type="EC" id="2.7.2.8" evidence="9"/>
<dbReference type="GO" id="GO:0005737">
    <property type="term" value="C:cytoplasm"/>
    <property type="evidence" value="ECO:0007669"/>
    <property type="project" value="UniProtKB-SubCell"/>
</dbReference>
<comment type="subcellular location">
    <subcellularLocation>
        <location evidence="9">Cytoplasm</location>
    </subcellularLocation>
</comment>
<name>A0AAW7IKE7_9BACI</name>
<comment type="caution">
    <text evidence="11">The sequence shown here is derived from an EMBL/GenBank/DDBJ whole genome shotgun (WGS) entry which is preliminary data.</text>
</comment>
<dbReference type="InterPro" id="IPR037528">
    <property type="entry name" value="ArgB"/>
</dbReference>
<dbReference type="GO" id="GO:0042450">
    <property type="term" value="P:L-arginine biosynthetic process via ornithine"/>
    <property type="evidence" value="ECO:0007669"/>
    <property type="project" value="UniProtKB-UniRule"/>
</dbReference>
<evidence type="ECO:0000256" key="3">
    <source>
        <dbReference type="ARBA" id="ARBA00022605"/>
    </source>
</evidence>
<dbReference type="PANTHER" id="PTHR23342">
    <property type="entry name" value="N-ACETYLGLUTAMATE SYNTHASE"/>
    <property type="match status" value="1"/>
</dbReference>
<gene>
    <name evidence="9 11" type="primary">argB</name>
    <name evidence="11" type="ORF">QUF89_22245</name>
</gene>
<evidence type="ECO:0000256" key="4">
    <source>
        <dbReference type="ARBA" id="ARBA00022679"/>
    </source>
</evidence>
<comment type="pathway">
    <text evidence="1 9">Amino-acid biosynthesis; L-arginine biosynthesis; N(2)-acetyl-L-ornithine from L-glutamate: step 2/4.</text>
</comment>
<protein>
    <recommendedName>
        <fullName evidence="9">Acetylglutamate kinase</fullName>
        <ecNumber evidence="9">2.7.2.8</ecNumber>
    </recommendedName>
    <alternativeName>
        <fullName evidence="9">N-acetyl-L-glutamate 5-phosphotransferase</fullName>
    </alternativeName>
    <alternativeName>
        <fullName evidence="9">NAG kinase</fullName>
        <shortName evidence="9">NAGK</shortName>
    </alternativeName>
</protein>
<comment type="function">
    <text evidence="9">Catalyzes the ATP-dependent phosphorylation of N-acetyl-L-glutamate.</text>
</comment>
<keyword evidence="7 9" id="KW-0067">ATP-binding</keyword>
<evidence type="ECO:0000256" key="8">
    <source>
        <dbReference type="ARBA" id="ARBA00048141"/>
    </source>
</evidence>
<dbReference type="GO" id="GO:0003991">
    <property type="term" value="F:acetylglutamate kinase activity"/>
    <property type="evidence" value="ECO:0007669"/>
    <property type="project" value="UniProtKB-UniRule"/>
</dbReference>
<keyword evidence="9" id="KW-0963">Cytoplasm</keyword>
<keyword evidence="3 9" id="KW-0028">Amino-acid biosynthesis</keyword>
<accession>A0AAW7IKE7</accession>
<dbReference type="InterPro" id="IPR001048">
    <property type="entry name" value="Asp/Glu/Uridylate_kinase"/>
</dbReference>
<comment type="similarity">
    <text evidence="9">Belongs to the acetylglutamate kinase family. ArgB subfamily.</text>
</comment>
<dbReference type="Pfam" id="PF00696">
    <property type="entry name" value="AA_kinase"/>
    <property type="match status" value="1"/>
</dbReference>
<evidence type="ECO:0000313" key="11">
    <source>
        <dbReference type="EMBL" id="MDM5454844.1"/>
    </source>
</evidence>
<reference evidence="11" key="1">
    <citation type="submission" date="2023-06" db="EMBL/GenBank/DDBJ databases">
        <title>Comparative genomics of Bacillaceae isolates and their secondary metabolite potential.</title>
        <authorList>
            <person name="Song L."/>
            <person name="Nielsen L.J."/>
            <person name="Mohite O."/>
            <person name="Xu X."/>
            <person name="Weber T."/>
            <person name="Kovacs A.T."/>
        </authorList>
    </citation>
    <scope>NUCLEOTIDE SEQUENCE</scope>
    <source>
        <strain evidence="11">D8_B_37</strain>
    </source>
</reference>
<feature type="binding site" evidence="9">
    <location>
        <position position="156"/>
    </location>
    <ligand>
        <name>substrate</name>
    </ligand>
</feature>
<dbReference type="PANTHER" id="PTHR23342:SF0">
    <property type="entry name" value="N-ACETYLGLUTAMATE SYNTHASE, MITOCHONDRIAL"/>
    <property type="match status" value="1"/>
</dbReference>
<feature type="domain" description="Aspartate/glutamate/uridylate kinase" evidence="10">
    <location>
        <begin position="4"/>
        <end position="234"/>
    </location>
</feature>
<evidence type="ECO:0000256" key="2">
    <source>
        <dbReference type="ARBA" id="ARBA00022571"/>
    </source>
</evidence>
<evidence type="ECO:0000256" key="1">
    <source>
        <dbReference type="ARBA" id="ARBA00004828"/>
    </source>
</evidence>
<evidence type="ECO:0000256" key="7">
    <source>
        <dbReference type="ARBA" id="ARBA00022840"/>
    </source>
</evidence>
<dbReference type="Proteomes" id="UP001234602">
    <property type="component" value="Unassembled WGS sequence"/>
</dbReference>
<keyword evidence="6 9" id="KW-0418">Kinase</keyword>
<organism evidence="11 12">
    <name type="scientific">Peribacillus simplex</name>
    <dbReference type="NCBI Taxonomy" id="1478"/>
    <lineage>
        <taxon>Bacteria</taxon>
        <taxon>Bacillati</taxon>
        <taxon>Bacillota</taxon>
        <taxon>Bacilli</taxon>
        <taxon>Bacillales</taxon>
        <taxon>Bacillaceae</taxon>
        <taxon>Peribacillus</taxon>
    </lineage>
</organism>
<proteinExistence type="inferred from homology"/>
<keyword evidence="5 9" id="KW-0547">Nucleotide-binding</keyword>